<feature type="transmembrane region" description="Helical" evidence="1">
    <location>
        <begin position="27"/>
        <end position="46"/>
    </location>
</feature>
<evidence type="ECO:0008006" key="3">
    <source>
        <dbReference type="Google" id="ProtNLM"/>
    </source>
</evidence>
<comment type="caution">
    <text evidence="2">The sequence shown here is derived from an EMBL/GenBank/DDBJ whole genome shotgun (WGS) entry which is preliminary data.</text>
</comment>
<name>A0A0W8FZA7_9ZZZZ</name>
<gene>
    <name evidence="2" type="ORF">ASZ90_003994</name>
</gene>
<dbReference type="EMBL" id="LNQE01000521">
    <property type="protein sequence ID" value="KUG26161.1"/>
    <property type="molecule type" value="Genomic_DNA"/>
</dbReference>
<dbReference type="InterPro" id="IPR052724">
    <property type="entry name" value="GT117_domain-containing"/>
</dbReference>
<feature type="transmembrane region" description="Helical" evidence="1">
    <location>
        <begin position="58"/>
        <end position="82"/>
    </location>
</feature>
<dbReference type="Pfam" id="PF11028">
    <property type="entry name" value="TMEM260-like"/>
    <property type="match status" value="1"/>
</dbReference>
<proteinExistence type="predicted"/>
<reference evidence="2" key="1">
    <citation type="journal article" date="2015" name="Proc. Natl. Acad. Sci. U.S.A.">
        <title>Networks of energetic and metabolic interactions define dynamics in microbial communities.</title>
        <authorList>
            <person name="Embree M."/>
            <person name="Liu J.K."/>
            <person name="Al-Bassam M.M."/>
            <person name="Zengler K."/>
        </authorList>
    </citation>
    <scope>NUCLEOTIDE SEQUENCE</scope>
</reference>
<evidence type="ECO:0000313" key="2">
    <source>
        <dbReference type="EMBL" id="KUG26161.1"/>
    </source>
</evidence>
<evidence type="ECO:0000256" key="1">
    <source>
        <dbReference type="SAM" id="Phobius"/>
    </source>
</evidence>
<organism evidence="2">
    <name type="scientific">hydrocarbon metagenome</name>
    <dbReference type="NCBI Taxonomy" id="938273"/>
    <lineage>
        <taxon>unclassified sequences</taxon>
        <taxon>metagenomes</taxon>
        <taxon>ecological metagenomes</taxon>
    </lineage>
</organism>
<feature type="transmembrane region" description="Helical" evidence="1">
    <location>
        <begin position="219"/>
        <end position="237"/>
    </location>
</feature>
<accession>A0A0W8FZA7</accession>
<dbReference type="PANTHER" id="PTHR16214">
    <property type="entry name" value="TRANSMEMBRANE PROTEIN 260"/>
    <property type="match status" value="1"/>
</dbReference>
<feature type="transmembrane region" description="Helical" evidence="1">
    <location>
        <begin position="190"/>
        <end position="207"/>
    </location>
</feature>
<dbReference type="InterPro" id="IPR021280">
    <property type="entry name" value="TMEM260-like"/>
</dbReference>
<feature type="transmembrane region" description="Helical" evidence="1">
    <location>
        <begin position="94"/>
        <end position="113"/>
    </location>
</feature>
<protein>
    <recommendedName>
        <fullName evidence="3">DUF2723 domain-containing protein</fullName>
    </recommendedName>
</protein>
<keyword evidence="1" id="KW-0812">Transmembrane</keyword>
<keyword evidence="1" id="KW-1133">Transmembrane helix</keyword>
<dbReference type="PANTHER" id="PTHR16214:SF3">
    <property type="entry name" value="TRANSMEMBRANE PROTEIN 260"/>
    <property type="match status" value="1"/>
</dbReference>
<sequence>MVISLTIGLMIGLSKTFWFQSTSVEVYSLHLLLLSFILLFTVKAYFYGDIKYWYCTAVFLALGFSNHMTTILLIPGLAFLFFHKNGFNKSSFIIILKMLVIFMPLLALIYSYLPIRALQDPILNWGNPVDLERFLRHVSGKQYQVWIFSSIEAAKKQFQYFIETLPVELGYVALATSVIGIPLLHKFSKVVFLFFVINFFSTLLYSVNYDIADIDAYFLLAYISLIFLSAGTLIHFIKKIPKRYIFIPFFLPLIMFSFSYSKVDQSKIYTFEDYTKAALDHSKEGSIIFGYLWDYLISPSYYVQYVEKYRSDVNIIDKELLRRSWYFTQLEKNMPKVIANVKPEVDSFLKALQPFERDEPFDPNFLERNYRALMTALVEKNINEREFYITPELFQNEMQRGEFQLPPGYTLVPMELFFKVVKDTSEYVDADPTAVNIRFSNNADYYQSTIRRFIANMMVYRIAYELQFNEIQKAKNIYDKLQNEYSEQRIPQTIIEQMNKLL</sequence>
<dbReference type="AlphaFoldDB" id="A0A0W8FZA7"/>
<keyword evidence="1" id="KW-0472">Membrane</keyword>
<feature type="transmembrane region" description="Helical" evidence="1">
    <location>
        <begin position="244"/>
        <end position="261"/>
    </location>
</feature>